<name>A0A226E212_FOLCA</name>
<dbReference type="OrthoDB" id="6372059at2759"/>
<feature type="signal peptide" evidence="3">
    <location>
        <begin position="1"/>
        <end position="15"/>
    </location>
</feature>
<dbReference type="AlphaFoldDB" id="A0A226E212"/>
<dbReference type="PANTHER" id="PTHR10380:SF173">
    <property type="entry name" value="CUTICULAR PROTEIN 47EF, ISOFORM C-RELATED"/>
    <property type="match status" value="1"/>
</dbReference>
<dbReference type="GO" id="GO:0062129">
    <property type="term" value="C:chitin-based extracellular matrix"/>
    <property type="evidence" value="ECO:0007669"/>
    <property type="project" value="TreeGrafter"/>
</dbReference>
<feature type="chain" id="PRO_5012398155" evidence="3">
    <location>
        <begin position="16"/>
        <end position="155"/>
    </location>
</feature>
<accession>A0A226E212</accession>
<keyword evidence="1 2" id="KW-0193">Cuticle</keyword>
<gene>
    <name evidence="4" type="ORF">Fcan01_14577</name>
</gene>
<proteinExistence type="predicted"/>
<evidence type="ECO:0000313" key="5">
    <source>
        <dbReference type="Proteomes" id="UP000198287"/>
    </source>
</evidence>
<dbReference type="OMA" id="FIPITRY"/>
<comment type="caution">
    <text evidence="4">The sequence shown here is derived from an EMBL/GenBank/DDBJ whole genome shotgun (WGS) entry which is preliminary data.</text>
</comment>
<dbReference type="GO" id="GO:0008010">
    <property type="term" value="F:structural constituent of chitin-based larval cuticle"/>
    <property type="evidence" value="ECO:0007669"/>
    <property type="project" value="TreeGrafter"/>
</dbReference>
<keyword evidence="5" id="KW-1185">Reference proteome</keyword>
<dbReference type="PANTHER" id="PTHR10380">
    <property type="entry name" value="CUTICLE PROTEIN"/>
    <property type="match status" value="1"/>
</dbReference>
<evidence type="ECO:0000256" key="3">
    <source>
        <dbReference type="SAM" id="SignalP"/>
    </source>
</evidence>
<keyword evidence="3" id="KW-0732">Signal</keyword>
<sequence>MRTFILAALFAVASAGSLRLAYPTLIRIDSSSDLSEFRPVHVFAPVVHHVPLTRNFIPITRYNQEIVGAVSDSTSYATGNGIELSESTRVVPGRGSFYEGENGEMIKSDSSLAKSGSYSYTGADGVPVKMSWTADENGYHAVGTHLPTPPPLPIV</sequence>
<dbReference type="Proteomes" id="UP000198287">
    <property type="component" value="Unassembled WGS sequence"/>
</dbReference>
<organism evidence="4 5">
    <name type="scientific">Folsomia candida</name>
    <name type="common">Springtail</name>
    <dbReference type="NCBI Taxonomy" id="158441"/>
    <lineage>
        <taxon>Eukaryota</taxon>
        <taxon>Metazoa</taxon>
        <taxon>Ecdysozoa</taxon>
        <taxon>Arthropoda</taxon>
        <taxon>Hexapoda</taxon>
        <taxon>Collembola</taxon>
        <taxon>Entomobryomorpha</taxon>
        <taxon>Isotomoidea</taxon>
        <taxon>Isotomidae</taxon>
        <taxon>Proisotominae</taxon>
        <taxon>Folsomia</taxon>
    </lineage>
</organism>
<evidence type="ECO:0000313" key="4">
    <source>
        <dbReference type="EMBL" id="OXA51320.1"/>
    </source>
</evidence>
<protein>
    <submittedName>
        <fullName evidence="4">Endocuticle structural glycoprotein SgAbd-2</fullName>
    </submittedName>
</protein>
<evidence type="ECO:0000256" key="2">
    <source>
        <dbReference type="PROSITE-ProRule" id="PRU00497"/>
    </source>
</evidence>
<dbReference type="InterPro" id="IPR050468">
    <property type="entry name" value="Cuticle_Struct_Prot"/>
</dbReference>
<dbReference type="PROSITE" id="PS51155">
    <property type="entry name" value="CHIT_BIND_RR_2"/>
    <property type="match status" value="1"/>
</dbReference>
<reference evidence="4 5" key="1">
    <citation type="submission" date="2015-12" db="EMBL/GenBank/DDBJ databases">
        <title>The genome of Folsomia candida.</title>
        <authorList>
            <person name="Faddeeva A."/>
            <person name="Derks M.F."/>
            <person name="Anvar Y."/>
            <person name="Smit S."/>
            <person name="Van Straalen N."/>
            <person name="Roelofs D."/>
        </authorList>
    </citation>
    <scope>NUCLEOTIDE SEQUENCE [LARGE SCALE GENOMIC DNA]</scope>
    <source>
        <strain evidence="4 5">VU population</strain>
        <tissue evidence="4">Whole body</tissue>
    </source>
</reference>
<dbReference type="InterPro" id="IPR000618">
    <property type="entry name" value="Insect_cuticle"/>
</dbReference>
<dbReference type="STRING" id="158441.A0A226E212"/>
<evidence type="ECO:0000256" key="1">
    <source>
        <dbReference type="ARBA" id="ARBA00022460"/>
    </source>
</evidence>
<dbReference type="Pfam" id="PF00379">
    <property type="entry name" value="Chitin_bind_4"/>
    <property type="match status" value="1"/>
</dbReference>
<dbReference type="EMBL" id="LNIX01000008">
    <property type="protein sequence ID" value="OXA51320.1"/>
    <property type="molecule type" value="Genomic_DNA"/>
</dbReference>